<gene>
    <name evidence="1" type="ORF">SAMN02927921_04045</name>
</gene>
<evidence type="ECO:0000313" key="2">
    <source>
        <dbReference type="Proteomes" id="UP000182248"/>
    </source>
</evidence>
<keyword evidence="2" id="KW-1185">Reference proteome</keyword>
<accession>A0A1K1RVU7</accession>
<protein>
    <submittedName>
        <fullName evidence="1">Uncharacterized protein</fullName>
    </submittedName>
</protein>
<dbReference type="EMBL" id="FPJE01000036">
    <property type="protein sequence ID" value="SFW75957.1"/>
    <property type="molecule type" value="Genomic_DNA"/>
</dbReference>
<sequence length="67" mass="6984">MKKKSLNSLKLNKQTVSALHSGTVRGGDWISYGCGNSWWPVCDPPTQKNCDPATGDGNCGGTTGGCP</sequence>
<dbReference type="OrthoDB" id="9973992at2"/>
<proteinExistence type="predicted"/>
<dbReference type="STRING" id="1150368.SAMN02927921_04045"/>
<dbReference type="RefSeq" id="WP_139276323.1">
    <property type="nucleotide sequence ID" value="NZ_FPJE01000036.1"/>
</dbReference>
<evidence type="ECO:0000313" key="1">
    <source>
        <dbReference type="EMBL" id="SFW75957.1"/>
    </source>
</evidence>
<name>A0A1K1RVU7_9FLAO</name>
<dbReference type="AlphaFoldDB" id="A0A1K1RVU7"/>
<reference evidence="1 2" key="1">
    <citation type="submission" date="2016-11" db="EMBL/GenBank/DDBJ databases">
        <authorList>
            <person name="Jaros S."/>
            <person name="Januszkiewicz K."/>
            <person name="Wedrychowicz H."/>
        </authorList>
    </citation>
    <scope>NUCLEOTIDE SEQUENCE [LARGE SCALE GENOMIC DNA]</scope>
    <source>
        <strain evidence="1 2">CGMCC 1.12145</strain>
    </source>
</reference>
<organism evidence="1 2">
    <name type="scientific">Sinomicrobium oceani</name>
    <dbReference type="NCBI Taxonomy" id="1150368"/>
    <lineage>
        <taxon>Bacteria</taxon>
        <taxon>Pseudomonadati</taxon>
        <taxon>Bacteroidota</taxon>
        <taxon>Flavobacteriia</taxon>
        <taxon>Flavobacteriales</taxon>
        <taxon>Flavobacteriaceae</taxon>
        <taxon>Sinomicrobium</taxon>
    </lineage>
</organism>
<dbReference type="Proteomes" id="UP000182248">
    <property type="component" value="Unassembled WGS sequence"/>
</dbReference>